<dbReference type="InterPro" id="IPR036318">
    <property type="entry name" value="FAD-bd_PCMH-like_sf"/>
</dbReference>
<dbReference type="Gene3D" id="1.10.45.10">
    <property type="entry name" value="Vanillyl-alcohol Oxidase, Chain A, domain 4"/>
    <property type="match status" value="1"/>
</dbReference>
<dbReference type="PROSITE" id="PS51387">
    <property type="entry name" value="FAD_PCMH"/>
    <property type="match status" value="1"/>
</dbReference>
<dbReference type="GO" id="GO:0071949">
    <property type="term" value="F:FAD binding"/>
    <property type="evidence" value="ECO:0007669"/>
    <property type="project" value="InterPro"/>
</dbReference>
<evidence type="ECO:0000256" key="3">
    <source>
        <dbReference type="ARBA" id="ARBA00022723"/>
    </source>
</evidence>
<evidence type="ECO:0000313" key="10">
    <source>
        <dbReference type="Proteomes" id="UP000199648"/>
    </source>
</evidence>
<dbReference type="Proteomes" id="UP000199648">
    <property type="component" value="Unassembled WGS sequence"/>
</dbReference>
<dbReference type="Pfam" id="PF02754">
    <property type="entry name" value="CCG"/>
    <property type="match status" value="1"/>
</dbReference>
<evidence type="ECO:0000256" key="6">
    <source>
        <dbReference type="ARBA" id="ARBA00023004"/>
    </source>
</evidence>
<dbReference type="GO" id="GO:0004458">
    <property type="term" value="F:D-lactate dehydrogenase (cytochrome) activity"/>
    <property type="evidence" value="ECO:0007669"/>
    <property type="project" value="TreeGrafter"/>
</dbReference>
<feature type="domain" description="FAD-binding PCMH-type" evidence="8">
    <location>
        <begin position="46"/>
        <end position="274"/>
    </location>
</feature>
<evidence type="ECO:0000259" key="8">
    <source>
        <dbReference type="PROSITE" id="PS51387"/>
    </source>
</evidence>
<reference evidence="9 10" key="1">
    <citation type="submission" date="2016-10" db="EMBL/GenBank/DDBJ databases">
        <authorList>
            <person name="de Groot N.N."/>
        </authorList>
    </citation>
    <scope>NUCLEOTIDE SEQUENCE [LARGE SCALE GENOMIC DNA]</scope>
    <source>
        <strain evidence="9 10">HLD2</strain>
    </source>
</reference>
<evidence type="ECO:0000256" key="1">
    <source>
        <dbReference type="ARBA" id="ARBA00001974"/>
    </source>
</evidence>
<dbReference type="InterPro" id="IPR017900">
    <property type="entry name" value="4Fe4S_Fe_S_CS"/>
</dbReference>
<dbReference type="PANTHER" id="PTHR11748">
    <property type="entry name" value="D-LACTATE DEHYDROGENASE"/>
    <property type="match status" value="1"/>
</dbReference>
<dbReference type="GO" id="GO:1903457">
    <property type="term" value="P:lactate catabolic process"/>
    <property type="evidence" value="ECO:0007669"/>
    <property type="project" value="TreeGrafter"/>
</dbReference>
<dbReference type="InterPro" id="IPR016164">
    <property type="entry name" value="FAD-linked_Oxase-like_C"/>
</dbReference>
<dbReference type="InterPro" id="IPR004017">
    <property type="entry name" value="Cys_rich_dom"/>
</dbReference>
<dbReference type="InterPro" id="IPR016169">
    <property type="entry name" value="FAD-bd_PCMH_sub2"/>
</dbReference>
<dbReference type="InterPro" id="IPR016166">
    <property type="entry name" value="FAD-bd_PCMH"/>
</dbReference>
<comment type="cofactor">
    <cofactor evidence="1">
        <name>FAD</name>
        <dbReference type="ChEBI" id="CHEBI:57692"/>
    </cofactor>
</comment>
<sequence>MEAQHRTVIDDLNVEGLITALRSTVSGDVKFDAGSRALYATDGSNYRQPPIGLVIPKSADDVVATIAACRRYRVPLLNRGCGTSLAGQCCNAAVVMDLSIHLNHILEINPEEKWARVEPGVILDNLREAAEEYQLTFAPDPATHTHNTLGGMIGDNSCGVHSMMGGRTADNVIELDIVTYDGLRMTVGATSDEELEAIIAEGKRRGRIYQELKQLVDQHAEEIRRRYPDIPRRVSGHSLDELLPEKGFNIARALVGTESTCVTVLEAKVRLVDSPPYRTLLVLGYPDVYAAGDHVPEIRQFGPLGIEGLDAGLIRDMWRSNLHLGSIPYLPQGRGWLLCEFGGWTKEEAIGTAERAKKTLESSSHSPEMYLYTDREEQNRVWEIRESGLGATAHVPGKKDTWPGWEDSAVPPEHVGDYLRALRYLFDKYGYECDLYGHFGQGCIHTRIDFDLRSRQGIEQYRKFAEEAADLVVSMGGSFSGEHGDGQARGELLPRMFGEELVEAMRRFKRIWDPTWKMNPGKVIDPYRMDENLRLGTDYNPPHLKTEFQLPEDRGDFANFALRCVGVGKCRREKGGTMCPSFMVTREEKHSTRGRARLLFEMVRGDVITNGWREETVKDALELCLACKGCKGECPVNVDMATYKGEFNYHYYKLRPRPLKHYAFGHLDIWSHWASKSPAIVNVLMHSAPLSGLAKWMIGIAPQRQLPRFAHQTFQAWFAKHETPNPIGLPVLLWPDTFNNYWFPEILKSAVQVLEAGGYRVMVPEKKVCCGRPLYDIGMLPRAKRLLKRNLRLLHNEITDGVPFIALEPACGATFIDELVNLFPDEPQAQRLARQTYSFAAFVQENSERFELPSLDSEALLHLHCNHKALQSTEPDVALLKAMGIRASMPTTGCCGMAGSFGFERDKYDLSVACGERVLLPEVRNSRDRLVITDGYSCREQIRQATGRRALHIAEVAQMALQKGISGTASSKSPEPFE</sequence>
<dbReference type="GO" id="GO:0046872">
    <property type="term" value="F:metal ion binding"/>
    <property type="evidence" value="ECO:0007669"/>
    <property type="project" value="UniProtKB-KW"/>
</dbReference>
<dbReference type="RefSeq" id="WP_092997533.1">
    <property type="nucleotide sequence ID" value="NZ_FMWD01000007.1"/>
</dbReference>
<accession>A0A1G5QNC3</accession>
<keyword evidence="10" id="KW-1185">Reference proteome</keyword>
<dbReference type="InterPro" id="IPR006094">
    <property type="entry name" value="Oxid_FAD_bind_N"/>
</dbReference>
<dbReference type="InterPro" id="IPR004113">
    <property type="entry name" value="FAD-bd_oxidored_4_C"/>
</dbReference>
<evidence type="ECO:0000256" key="2">
    <source>
        <dbReference type="ARBA" id="ARBA00022630"/>
    </source>
</evidence>
<evidence type="ECO:0000256" key="7">
    <source>
        <dbReference type="ARBA" id="ARBA00023014"/>
    </source>
</evidence>
<dbReference type="Pfam" id="PF13183">
    <property type="entry name" value="Fer4_8"/>
    <property type="match status" value="1"/>
</dbReference>
<keyword evidence="5" id="KW-0560">Oxidoreductase</keyword>
<dbReference type="SUPFAM" id="SSF55103">
    <property type="entry name" value="FAD-linked oxidases, C-terminal domain"/>
    <property type="match status" value="1"/>
</dbReference>
<dbReference type="SUPFAM" id="SSF56176">
    <property type="entry name" value="FAD-binding/transporter-associated domain-like"/>
    <property type="match status" value="1"/>
</dbReference>
<organism evidence="9 10">
    <name type="scientific">Thiohalomonas denitrificans</name>
    <dbReference type="NCBI Taxonomy" id="415747"/>
    <lineage>
        <taxon>Bacteria</taxon>
        <taxon>Pseudomonadati</taxon>
        <taxon>Pseudomonadota</taxon>
        <taxon>Gammaproteobacteria</taxon>
        <taxon>Thiohalomonadales</taxon>
        <taxon>Thiohalomonadaceae</taxon>
        <taxon>Thiohalomonas</taxon>
    </lineage>
</organism>
<dbReference type="GO" id="GO:0051536">
    <property type="term" value="F:iron-sulfur cluster binding"/>
    <property type="evidence" value="ECO:0007669"/>
    <property type="project" value="UniProtKB-KW"/>
</dbReference>
<dbReference type="EMBL" id="FMWD01000007">
    <property type="protein sequence ID" value="SCZ63344.1"/>
    <property type="molecule type" value="Genomic_DNA"/>
</dbReference>
<dbReference type="OrthoDB" id="9811557at2"/>
<dbReference type="STRING" id="415747.SAMN03097708_02464"/>
<dbReference type="AlphaFoldDB" id="A0A1G5QNC3"/>
<dbReference type="PANTHER" id="PTHR11748:SF119">
    <property type="entry name" value="D-2-HYDROXYGLUTARATE DEHYDROGENASE"/>
    <property type="match status" value="1"/>
</dbReference>
<dbReference type="Pfam" id="PF01565">
    <property type="entry name" value="FAD_binding_4"/>
    <property type="match status" value="1"/>
</dbReference>
<evidence type="ECO:0000256" key="5">
    <source>
        <dbReference type="ARBA" id="ARBA00023002"/>
    </source>
</evidence>
<dbReference type="PROSITE" id="PS00198">
    <property type="entry name" value="4FE4S_FER_1"/>
    <property type="match status" value="1"/>
</dbReference>
<dbReference type="Pfam" id="PF02913">
    <property type="entry name" value="FAD-oxidase_C"/>
    <property type="match status" value="1"/>
</dbReference>
<keyword evidence="6" id="KW-0408">Iron</keyword>
<gene>
    <name evidence="9" type="ORF">SAMN03097708_02464</name>
</gene>
<proteinExistence type="predicted"/>
<dbReference type="SUPFAM" id="SSF46548">
    <property type="entry name" value="alpha-helical ferredoxin"/>
    <property type="match status" value="1"/>
</dbReference>
<evidence type="ECO:0000256" key="4">
    <source>
        <dbReference type="ARBA" id="ARBA00022827"/>
    </source>
</evidence>
<keyword evidence="3" id="KW-0479">Metal-binding</keyword>
<keyword evidence="2" id="KW-0285">Flavoprotein</keyword>
<dbReference type="InterPro" id="IPR017896">
    <property type="entry name" value="4Fe4S_Fe-S-bd"/>
</dbReference>
<keyword evidence="7" id="KW-0411">Iron-sulfur</keyword>
<name>A0A1G5QNC3_9GAMM</name>
<dbReference type="InterPro" id="IPR016171">
    <property type="entry name" value="Vanillyl_alc_oxidase_C-sub2"/>
</dbReference>
<evidence type="ECO:0000313" key="9">
    <source>
        <dbReference type="EMBL" id="SCZ63344.1"/>
    </source>
</evidence>
<keyword evidence="4" id="KW-0274">FAD</keyword>
<dbReference type="GO" id="GO:0008720">
    <property type="term" value="F:D-lactate dehydrogenase (NAD+) activity"/>
    <property type="evidence" value="ECO:0007669"/>
    <property type="project" value="TreeGrafter"/>
</dbReference>
<dbReference type="Gene3D" id="3.30.465.10">
    <property type="match status" value="1"/>
</dbReference>
<dbReference type="Gene3D" id="3.30.70.2740">
    <property type="match status" value="1"/>
</dbReference>
<protein>
    <submittedName>
        <fullName evidence="9">FAD/FMN-containing dehydrogenase</fullName>
    </submittedName>
</protein>